<dbReference type="GO" id="GO:0000045">
    <property type="term" value="P:autophagosome assembly"/>
    <property type="evidence" value="ECO:0007669"/>
    <property type="project" value="TreeGrafter"/>
</dbReference>
<keyword evidence="8" id="KW-1185">Reference proteome</keyword>
<dbReference type="AlphaFoldDB" id="A0A1S3K0Q1"/>
<dbReference type="InParanoid" id="A0A1S3K0Q1"/>
<keyword evidence="2 5" id="KW-0547">Nucleotide-binding</keyword>
<dbReference type="PROSITE" id="PS50011">
    <property type="entry name" value="PROTEIN_KINASE_DOM"/>
    <property type="match status" value="1"/>
</dbReference>
<dbReference type="Proteomes" id="UP000085678">
    <property type="component" value="Unplaced"/>
</dbReference>
<protein>
    <submittedName>
        <fullName evidence="9">Serine/threonine-protein kinase pdik1l-like</fullName>
    </submittedName>
</protein>
<dbReference type="InterPro" id="IPR011009">
    <property type="entry name" value="Kinase-like_dom_sf"/>
</dbReference>
<keyword evidence="3" id="KW-0418">Kinase</keyword>
<evidence type="ECO:0000256" key="3">
    <source>
        <dbReference type="ARBA" id="ARBA00022777"/>
    </source>
</evidence>
<dbReference type="PANTHER" id="PTHR24348">
    <property type="entry name" value="SERINE/THREONINE-PROTEIN KINASE UNC-51-RELATED"/>
    <property type="match status" value="1"/>
</dbReference>
<dbReference type="GO" id="GO:0005776">
    <property type="term" value="C:autophagosome"/>
    <property type="evidence" value="ECO:0007669"/>
    <property type="project" value="TreeGrafter"/>
</dbReference>
<dbReference type="Gene3D" id="1.10.510.10">
    <property type="entry name" value="Transferase(Phosphotransferase) domain 1"/>
    <property type="match status" value="1"/>
</dbReference>
<evidence type="ECO:0000256" key="5">
    <source>
        <dbReference type="PROSITE-ProRule" id="PRU10141"/>
    </source>
</evidence>
<dbReference type="InterPro" id="IPR045269">
    <property type="entry name" value="Atg1-like"/>
</dbReference>
<comment type="similarity">
    <text evidence="6">Belongs to the protein kinase superfamily.</text>
</comment>
<dbReference type="OrthoDB" id="4062651at2759"/>
<evidence type="ECO:0000256" key="6">
    <source>
        <dbReference type="RuleBase" id="RU000304"/>
    </source>
</evidence>
<dbReference type="GO" id="GO:0005524">
    <property type="term" value="F:ATP binding"/>
    <property type="evidence" value="ECO:0007669"/>
    <property type="project" value="UniProtKB-UniRule"/>
</dbReference>
<evidence type="ECO:0000259" key="7">
    <source>
        <dbReference type="PROSITE" id="PS50011"/>
    </source>
</evidence>
<feature type="binding site" evidence="5">
    <location>
        <position position="44"/>
    </location>
    <ligand>
        <name>ATP</name>
        <dbReference type="ChEBI" id="CHEBI:30616"/>
    </ligand>
</feature>
<dbReference type="SMART" id="SM00220">
    <property type="entry name" value="S_TKc"/>
    <property type="match status" value="1"/>
</dbReference>
<evidence type="ECO:0000256" key="4">
    <source>
        <dbReference type="ARBA" id="ARBA00022840"/>
    </source>
</evidence>
<dbReference type="SUPFAM" id="SSF56112">
    <property type="entry name" value="Protein kinase-like (PK-like)"/>
    <property type="match status" value="1"/>
</dbReference>
<dbReference type="CDD" id="cd14014">
    <property type="entry name" value="STKc_PknB_like"/>
    <property type="match status" value="1"/>
</dbReference>
<evidence type="ECO:0000256" key="2">
    <source>
        <dbReference type="ARBA" id="ARBA00022741"/>
    </source>
</evidence>
<name>A0A1S3K0Q1_LINAN</name>
<keyword evidence="1" id="KW-0808">Transferase</keyword>
<dbReference type="PROSITE" id="PS00108">
    <property type="entry name" value="PROTEIN_KINASE_ST"/>
    <property type="match status" value="1"/>
</dbReference>
<dbReference type="GO" id="GO:0004674">
    <property type="term" value="F:protein serine/threonine kinase activity"/>
    <property type="evidence" value="ECO:0007669"/>
    <property type="project" value="UniProtKB-KW"/>
</dbReference>
<dbReference type="GO" id="GO:0010506">
    <property type="term" value="P:regulation of autophagy"/>
    <property type="evidence" value="ECO:0007669"/>
    <property type="project" value="InterPro"/>
</dbReference>
<feature type="domain" description="Protein kinase" evidence="7">
    <location>
        <begin position="15"/>
        <end position="297"/>
    </location>
</feature>
<accession>A0A1S3K0Q1</accession>
<dbReference type="PROSITE" id="PS00107">
    <property type="entry name" value="PROTEIN_KINASE_ATP"/>
    <property type="match status" value="1"/>
</dbReference>
<dbReference type="GO" id="GO:0005829">
    <property type="term" value="C:cytosol"/>
    <property type="evidence" value="ECO:0007669"/>
    <property type="project" value="TreeGrafter"/>
</dbReference>
<keyword evidence="4 5" id="KW-0067">ATP-binding</keyword>
<dbReference type="GeneID" id="106177858"/>
<organism evidence="8 9">
    <name type="scientific">Lingula anatina</name>
    <name type="common">Brachiopod</name>
    <name type="synonym">Lingula unguis</name>
    <dbReference type="NCBI Taxonomy" id="7574"/>
    <lineage>
        <taxon>Eukaryota</taxon>
        <taxon>Metazoa</taxon>
        <taxon>Spiralia</taxon>
        <taxon>Lophotrochozoa</taxon>
        <taxon>Brachiopoda</taxon>
        <taxon>Linguliformea</taxon>
        <taxon>Lingulata</taxon>
        <taxon>Lingulida</taxon>
        <taxon>Linguloidea</taxon>
        <taxon>Lingulidae</taxon>
        <taxon>Lingula</taxon>
    </lineage>
</organism>
<evidence type="ECO:0000313" key="8">
    <source>
        <dbReference type="Proteomes" id="UP000085678"/>
    </source>
</evidence>
<keyword evidence="6" id="KW-0723">Serine/threonine-protein kinase</keyword>
<dbReference type="InterPro" id="IPR008271">
    <property type="entry name" value="Ser/Thr_kinase_AS"/>
</dbReference>
<evidence type="ECO:0000313" key="9">
    <source>
        <dbReference type="RefSeq" id="XP_013416220.1"/>
    </source>
</evidence>
<dbReference type="GO" id="GO:0000407">
    <property type="term" value="C:phagophore assembly site"/>
    <property type="evidence" value="ECO:0007669"/>
    <property type="project" value="TreeGrafter"/>
</dbReference>
<proteinExistence type="inferred from homology"/>
<dbReference type="InterPro" id="IPR017441">
    <property type="entry name" value="Protein_kinase_ATP_BS"/>
</dbReference>
<dbReference type="RefSeq" id="XP_013416220.1">
    <property type="nucleotide sequence ID" value="XM_013560766.1"/>
</dbReference>
<dbReference type="KEGG" id="lak:106177858"/>
<sequence>MAESQCVVKLGRYRVNMLDKLGQGAFGVVYRGVDTKTETQIAAKQIELKETPEGGDALAELKAMQSVPSHDNIIKLLDFQYHGNSYWILVEYCDCGDLTAYFKNYTPVPDATKLELMLQVSAAVNHLHSQPEPVTHRDLKPQNIMLRYGATDDRPVVKVTDFGLSKSADTGKTFLMNTVAGTPCFMSPEQFSQEGYTSSVDIFAMGLIFLGMINFDEVQDILPMYKEDIDSGMAIPPGLQLVNAARAGLDPPVLVKQRSSDGTLVEQVKKVIEKMVCFDKSNRPLSKEVTEMLQEIFGQISKLPPPPPKPKAEPIALLEQHRAETRSDEKNTKNTGADDDLTDFSLKMAHQMFEEDLARAAGEGSGGIGLLRALEERRSRFEDLLKGIASDDSDDDEDTEGDLAKVTISLAQLNGTEIPAYCP</sequence>
<gene>
    <name evidence="9" type="primary">LOC106177858</name>
</gene>
<dbReference type="GO" id="GO:0016020">
    <property type="term" value="C:membrane"/>
    <property type="evidence" value="ECO:0007669"/>
    <property type="project" value="TreeGrafter"/>
</dbReference>
<dbReference type="Pfam" id="PF00069">
    <property type="entry name" value="Pkinase"/>
    <property type="match status" value="1"/>
</dbReference>
<dbReference type="STRING" id="7574.A0A1S3K0Q1"/>
<evidence type="ECO:0000256" key="1">
    <source>
        <dbReference type="ARBA" id="ARBA00022679"/>
    </source>
</evidence>
<dbReference type="PANTHER" id="PTHR24348:SF22">
    <property type="entry name" value="NON-SPECIFIC SERINE_THREONINE PROTEIN KINASE"/>
    <property type="match status" value="1"/>
</dbReference>
<dbReference type="InterPro" id="IPR000719">
    <property type="entry name" value="Prot_kinase_dom"/>
</dbReference>
<reference evidence="9" key="1">
    <citation type="submission" date="2025-08" db="UniProtKB">
        <authorList>
            <consortium name="RefSeq"/>
        </authorList>
    </citation>
    <scope>IDENTIFICATION</scope>
    <source>
        <tissue evidence="9">Gonads</tissue>
    </source>
</reference>